<accession>X1GEG0</accession>
<sequence length="75" mass="7646">SLAGVRHIADYEAQAAIELEWISRGLDSTAGLDLSATAYRFGIDREADPLVIDPAPVIAAVVADATGGIAPAVIG</sequence>
<gene>
    <name evidence="1" type="ORF">S03H2_26890</name>
</gene>
<evidence type="ECO:0000313" key="1">
    <source>
        <dbReference type="EMBL" id="GAH55592.1"/>
    </source>
</evidence>
<protein>
    <submittedName>
        <fullName evidence="1">Uncharacterized protein</fullName>
    </submittedName>
</protein>
<feature type="non-terminal residue" evidence="1">
    <location>
        <position position="75"/>
    </location>
</feature>
<proteinExistence type="predicted"/>
<reference evidence="1" key="1">
    <citation type="journal article" date="2014" name="Front. Microbiol.">
        <title>High frequency of phylogenetically diverse reductive dehalogenase-homologous genes in deep subseafloor sedimentary metagenomes.</title>
        <authorList>
            <person name="Kawai M."/>
            <person name="Futagami T."/>
            <person name="Toyoda A."/>
            <person name="Takaki Y."/>
            <person name="Nishi S."/>
            <person name="Hori S."/>
            <person name="Arai W."/>
            <person name="Tsubouchi T."/>
            <person name="Morono Y."/>
            <person name="Uchiyama I."/>
            <person name="Ito T."/>
            <person name="Fujiyama A."/>
            <person name="Inagaki F."/>
            <person name="Takami H."/>
        </authorList>
    </citation>
    <scope>NUCLEOTIDE SEQUENCE</scope>
    <source>
        <strain evidence="1">Expedition CK06-06</strain>
    </source>
</reference>
<organism evidence="1">
    <name type="scientific">marine sediment metagenome</name>
    <dbReference type="NCBI Taxonomy" id="412755"/>
    <lineage>
        <taxon>unclassified sequences</taxon>
        <taxon>metagenomes</taxon>
        <taxon>ecological metagenomes</taxon>
    </lineage>
</organism>
<dbReference type="Gene3D" id="1.10.357.160">
    <property type="match status" value="1"/>
</dbReference>
<comment type="caution">
    <text evidence="1">The sequence shown here is derived from an EMBL/GenBank/DDBJ whole genome shotgun (WGS) entry which is preliminary data.</text>
</comment>
<dbReference type="EMBL" id="BARU01015811">
    <property type="protein sequence ID" value="GAH55592.1"/>
    <property type="molecule type" value="Genomic_DNA"/>
</dbReference>
<dbReference type="AlphaFoldDB" id="X1GEG0"/>
<name>X1GEG0_9ZZZZ</name>
<feature type="non-terminal residue" evidence="1">
    <location>
        <position position="1"/>
    </location>
</feature>